<organism evidence="3 4">
    <name type="scientific">Ornithinicoccus hortensis</name>
    <dbReference type="NCBI Taxonomy" id="82346"/>
    <lineage>
        <taxon>Bacteria</taxon>
        <taxon>Bacillati</taxon>
        <taxon>Actinomycetota</taxon>
        <taxon>Actinomycetes</taxon>
        <taxon>Micrococcales</taxon>
        <taxon>Intrasporangiaceae</taxon>
        <taxon>Ornithinicoccus</taxon>
    </lineage>
</organism>
<keyword evidence="4" id="KW-1185">Reference proteome</keyword>
<reference evidence="3 4" key="1">
    <citation type="submission" date="2019-06" db="EMBL/GenBank/DDBJ databases">
        <title>Sequencing the genomes of 1000 actinobacteria strains.</title>
        <authorList>
            <person name="Klenk H.-P."/>
        </authorList>
    </citation>
    <scope>NUCLEOTIDE SEQUENCE [LARGE SCALE GENOMIC DNA]</scope>
    <source>
        <strain evidence="3 4">DSM 12335</strain>
    </source>
</reference>
<evidence type="ECO:0000313" key="3">
    <source>
        <dbReference type="EMBL" id="TQL49168.1"/>
    </source>
</evidence>
<feature type="transmembrane region" description="Helical" evidence="2">
    <location>
        <begin position="42"/>
        <end position="63"/>
    </location>
</feature>
<evidence type="ECO:0000256" key="1">
    <source>
        <dbReference type="SAM" id="MobiDB-lite"/>
    </source>
</evidence>
<feature type="compositionally biased region" description="Low complexity" evidence="1">
    <location>
        <begin position="274"/>
        <end position="285"/>
    </location>
</feature>
<keyword evidence="2" id="KW-0472">Membrane</keyword>
<proteinExistence type="predicted"/>
<evidence type="ECO:0000313" key="4">
    <source>
        <dbReference type="Proteomes" id="UP000319516"/>
    </source>
</evidence>
<dbReference type="Proteomes" id="UP000319516">
    <property type="component" value="Unassembled WGS sequence"/>
</dbReference>
<sequence>MTSDEESWLHDQLLLDPPPPMAPLDGQAALGRARRHRRRRRVTTAAGCAAAGVLVAGTTFWAAGLLPDTLQDALPAAPGTTAACPEFIAGGDDPAGPGSRTGVASSVTDLALLDWVAEDGVHVWVIRTTDGCLVPSGPDAGGPSASGVGVSVLTQEPGGPVVLHGSRDPGEDVRTWGAQLLPIPGQASAIAIVPADADLAVLPGGDPVEDLTPVRDEDGTVLAAVARSPYPDDQPPAAVLWRAGEIWSLQWVSADVVVTPVAEGGADPGGRAGSGTPTPTPAWSSPPQLVRAEGGGGWWAWTGTSVVASGPRETPEGPWAIQLPDEGGDVVIGWLPEGTEEIAVDGRPRTLLPVTQTAGLPLDGLRPFMTDGPAQRIEALGSDGARTEVPILPDAATD</sequence>
<feature type="region of interest" description="Disordered" evidence="1">
    <location>
        <begin position="263"/>
        <end position="285"/>
    </location>
</feature>
<dbReference type="AlphaFoldDB" id="A0A542YM52"/>
<evidence type="ECO:0000256" key="2">
    <source>
        <dbReference type="SAM" id="Phobius"/>
    </source>
</evidence>
<feature type="region of interest" description="Disordered" evidence="1">
    <location>
        <begin position="1"/>
        <end position="21"/>
    </location>
</feature>
<keyword evidence="2" id="KW-0812">Transmembrane</keyword>
<gene>
    <name evidence="3" type="ORF">FB467_0233</name>
</gene>
<protein>
    <submittedName>
        <fullName evidence="3">Uncharacterized protein</fullName>
    </submittedName>
</protein>
<dbReference type="EMBL" id="VFOP01000001">
    <property type="protein sequence ID" value="TQL49168.1"/>
    <property type="molecule type" value="Genomic_DNA"/>
</dbReference>
<keyword evidence="2" id="KW-1133">Transmembrane helix</keyword>
<accession>A0A542YM52</accession>
<dbReference type="RefSeq" id="WP_141783457.1">
    <property type="nucleotide sequence ID" value="NZ_BAAAIK010000009.1"/>
</dbReference>
<name>A0A542YM52_9MICO</name>
<comment type="caution">
    <text evidence="3">The sequence shown here is derived from an EMBL/GenBank/DDBJ whole genome shotgun (WGS) entry which is preliminary data.</text>
</comment>